<name>A0A8K0EM49_BRALA</name>
<keyword evidence="4 7" id="KW-1133">Transmembrane helix</keyword>
<dbReference type="SUPFAM" id="SSF48652">
    <property type="entry name" value="Tetraspanin"/>
    <property type="match status" value="1"/>
</dbReference>
<dbReference type="OrthoDB" id="5982705at2759"/>
<evidence type="ECO:0000256" key="5">
    <source>
        <dbReference type="ARBA" id="ARBA00023136"/>
    </source>
</evidence>
<feature type="transmembrane region" description="Helical" evidence="7">
    <location>
        <begin position="85"/>
        <end position="111"/>
    </location>
</feature>
<proteinExistence type="inferred from homology"/>
<dbReference type="Gene3D" id="1.10.1450.10">
    <property type="entry name" value="Tetraspanin"/>
    <property type="match status" value="1"/>
</dbReference>
<keyword evidence="3 7" id="KW-0812">Transmembrane</keyword>
<dbReference type="PIRSF" id="PIRSF002419">
    <property type="entry name" value="Tetraspanin"/>
    <property type="match status" value="1"/>
</dbReference>
<dbReference type="PRINTS" id="PR00259">
    <property type="entry name" value="TMFOUR"/>
</dbReference>
<evidence type="ECO:0000256" key="7">
    <source>
        <dbReference type="RuleBase" id="RU361218"/>
    </source>
</evidence>
<keyword evidence="9" id="KW-1185">Reference proteome</keyword>
<feature type="disulfide bond" evidence="6">
    <location>
        <begin position="152"/>
        <end position="181"/>
    </location>
</feature>
<evidence type="ECO:0000256" key="2">
    <source>
        <dbReference type="ARBA" id="ARBA00006840"/>
    </source>
</evidence>
<organism evidence="8 9">
    <name type="scientific">Branchiostoma lanceolatum</name>
    <name type="common">Common lancelet</name>
    <name type="synonym">Amphioxus lanceolatum</name>
    <dbReference type="NCBI Taxonomy" id="7740"/>
    <lineage>
        <taxon>Eukaryota</taxon>
        <taxon>Metazoa</taxon>
        <taxon>Chordata</taxon>
        <taxon>Cephalochordata</taxon>
        <taxon>Leptocardii</taxon>
        <taxon>Amphioxiformes</taxon>
        <taxon>Branchiostomatidae</taxon>
        <taxon>Branchiostoma</taxon>
    </lineage>
</organism>
<evidence type="ECO:0000256" key="6">
    <source>
        <dbReference type="PIRSR" id="PIRSR002419-1"/>
    </source>
</evidence>
<dbReference type="GO" id="GO:0005886">
    <property type="term" value="C:plasma membrane"/>
    <property type="evidence" value="ECO:0007669"/>
    <property type="project" value="TreeGrafter"/>
</dbReference>
<protein>
    <recommendedName>
        <fullName evidence="7">Tetraspanin</fullName>
    </recommendedName>
</protein>
<feature type="transmembrane region" description="Helical" evidence="7">
    <location>
        <begin position="205"/>
        <end position="229"/>
    </location>
</feature>
<evidence type="ECO:0000256" key="4">
    <source>
        <dbReference type="ARBA" id="ARBA00022989"/>
    </source>
</evidence>
<accession>A0A8K0EM49</accession>
<evidence type="ECO:0000313" key="9">
    <source>
        <dbReference type="Proteomes" id="UP000838412"/>
    </source>
</evidence>
<dbReference type="InterPro" id="IPR000301">
    <property type="entry name" value="Tetraspanin_animals"/>
</dbReference>
<evidence type="ECO:0000256" key="3">
    <source>
        <dbReference type="ARBA" id="ARBA00022692"/>
    </source>
</evidence>
<reference evidence="8" key="1">
    <citation type="submission" date="2022-01" db="EMBL/GenBank/DDBJ databases">
        <authorList>
            <person name="Braso-Vives M."/>
        </authorList>
    </citation>
    <scope>NUCLEOTIDE SEQUENCE</scope>
</reference>
<dbReference type="Proteomes" id="UP000838412">
    <property type="component" value="Chromosome 3"/>
</dbReference>
<feature type="transmembrane region" description="Helical" evidence="7">
    <location>
        <begin position="12"/>
        <end position="34"/>
    </location>
</feature>
<dbReference type="PANTHER" id="PTHR19282">
    <property type="entry name" value="TETRASPANIN"/>
    <property type="match status" value="1"/>
</dbReference>
<dbReference type="InterPro" id="IPR008952">
    <property type="entry name" value="Tetraspanin_EC2_sf"/>
</dbReference>
<comment type="subcellular location">
    <subcellularLocation>
        <location evidence="1 7">Membrane</location>
        <topology evidence="1 7">Multi-pass membrane protein</topology>
    </subcellularLocation>
</comment>
<keyword evidence="6" id="KW-1015">Disulfide bond</keyword>
<feature type="transmembrane region" description="Helical" evidence="7">
    <location>
        <begin position="54"/>
        <end position="78"/>
    </location>
</feature>
<evidence type="ECO:0000313" key="8">
    <source>
        <dbReference type="EMBL" id="CAH1257040.1"/>
    </source>
</evidence>
<sequence>MAEGCCASIIKILLFIFNFIFWIIGIAILAIGIWLRVDDRISKVVAGEIDLGFFYTACYVLIVAGAFTMVVGFLGCWGAVKENRLFLLIFAILIGLLVLLEFVAGILAVVYRNDLNVWVEEAVNKALNGERVDQKPVEFQSFVFEIQNQFTCCGLTSYRNWADPCTQGQCKTCTAANTDQCERPPCGSVYNPCLSKLNSFLEDNIIIVGGVGLAFAFLQIVGIVFACILRRNLDESSSNVA</sequence>
<comment type="similarity">
    <text evidence="2 7">Belongs to the tetraspanin (TM4SF) family.</text>
</comment>
<keyword evidence="5 7" id="KW-0472">Membrane</keyword>
<dbReference type="AlphaFoldDB" id="A0A8K0EM49"/>
<feature type="disulfide bond" evidence="6">
    <location>
        <begin position="153"/>
        <end position="170"/>
    </location>
</feature>
<dbReference type="EMBL" id="OV696688">
    <property type="protein sequence ID" value="CAH1257040.1"/>
    <property type="molecule type" value="Genomic_DNA"/>
</dbReference>
<dbReference type="Pfam" id="PF00335">
    <property type="entry name" value="Tetraspanin"/>
    <property type="match status" value="1"/>
</dbReference>
<gene>
    <name evidence="8" type="primary">TSPAN11</name>
    <name evidence="8" type="ORF">BLAG_LOCUS15100</name>
</gene>
<dbReference type="InterPro" id="IPR018499">
    <property type="entry name" value="Tetraspanin/Peripherin"/>
</dbReference>
<dbReference type="PANTHER" id="PTHR19282:SF519">
    <property type="entry name" value="TETRASPANIN"/>
    <property type="match status" value="1"/>
</dbReference>
<evidence type="ECO:0000256" key="1">
    <source>
        <dbReference type="ARBA" id="ARBA00004141"/>
    </source>
</evidence>